<dbReference type="Proteomes" id="UP000324222">
    <property type="component" value="Unassembled WGS sequence"/>
</dbReference>
<feature type="compositionally biased region" description="Basic and acidic residues" evidence="1">
    <location>
        <begin position="108"/>
        <end position="117"/>
    </location>
</feature>
<comment type="caution">
    <text evidence="2">The sequence shown here is derived from an EMBL/GenBank/DDBJ whole genome shotgun (WGS) entry which is preliminary data.</text>
</comment>
<dbReference type="EMBL" id="VSRR010100273">
    <property type="protein sequence ID" value="MPC94915.1"/>
    <property type="molecule type" value="Genomic_DNA"/>
</dbReference>
<sequence>MKIEKKGHTRIANDQTYYKKLTKTTEIPGLPHQHNTTTNTPPAFYAPPCPRVFLTPFTHAEVGAKDSRKGPLKDTLEDSPWVILCIFSVFWTLSTFQPLGGGGGGGGGEREVPVRIEKGKKKQ</sequence>
<organism evidence="2 3">
    <name type="scientific">Portunus trituberculatus</name>
    <name type="common">Swimming crab</name>
    <name type="synonym">Neptunus trituberculatus</name>
    <dbReference type="NCBI Taxonomy" id="210409"/>
    <lineage>
        <taxon>Eukaryota</taxon>
        <taxon>Metazoa</taxon>
        <taxon>Ecdysozoa</taxon>
        <taxon>Arthropoda</taxon>
        <taxon>Crustacea</taxon>
        <taxon>Multicrustacea</taxon>
        <taxon>Malacostraca</taxon>
        <taxon>Eumalacostraca</taxon>
        <taxon>Eucarida</taxon>
        <taxon>Decapoda</taxon>
        <taxon>Pleocyemata</taxon>
        <taxon>Brachyura</taxon>
        <taxon>Eubrachyura</taxon>
        <taxon>Portunoidea</taxon>
        <taxon>Portunidae</taxon>
        <taxon>Portuninae</taxon>
        <taxon>Portunus</taxon>
    </lineage>
</organism>
<accession>A0A5B7JK13</accession>
<evidence type="ECO:0000313" key="2">
    <source>
        <dbReference type="EMBL" id="MPC94915.1"/>
    </source>
</evidence>
<feature type="region of interest" description="Disordered" evidence="1">
    <location>
        <begin position="99"/>
        <end position="123"/>
    </location>
</feature>
<dbReference type="AlphaFoldDB" id="A0A5B7JK13"/>
<name>A0A5B7JK13_PORTR</name>
<reference evidence="2 3" key="1">
    <citation type="submission" date="2019-05" db="EMBL/GenBank/DDBJ databases">
        <title>Another draft genome of Portunus trituberculatus and its Hox gene families provides insights of decapod evolution.</title>
        <authorList>
            <person name="Jeong J.-H."/>
            <person name="Song I."/>
            <person name="Kim S."/>
            <person name="Choi T."/>
            <person name="Kim D."/>
            <person name="Ryu S."/>
            <person name="Kim W."/>
        </authorList>
    </citation>
    <scope>NUCLEOTIDE SEQUENCE [LARGE SCALE GENOMIC DNA]</scope>
    <source>
        <tissue evidence="2">Muscle</tissue>
    </source>
</reference>
<keyword evidence="3" id="KW-1185">Reference proteome</keyword>
<protein>
    <submittedName>
        <fullName evidence="2">Uncharacterized protein</fullName>
    </submittedName>
</protein>
<proteinExistence type="predicted"/>
<gene>
    <name evidence="2" type="ORF">E2C01_090106</name>
</gene>
<evidence type="ECO:0000256" key="1">
    <source>
        <dbReference type="SAM" id="MobiDB-lite"/>
    </source>
</evidence>
<evidence type="ECO:0000313" key="3">
    <source>
        <dbReference type="Proteomes" id="UP000324222"/>
    </source>
</evidence>